<dbReference type="SUPFAM" id="SSF55961">
    <property type="entry name" value="Bet v1-like"/>
    <property type="match status" value="1"/>
</dbReference>
<dbReference type="InterPro" id="IPR023393">
    <property type="entry name" value="START-like_dom_sf"/>
</dbReference>
<name>A0A939K2V1_9BACT</name>
<dbReference type="Proteomes" id="UP000664795">
    <property type="component" value="Unassembled WGS sequence"/>
</dbReference>
<reference evidence="1 2" key="1">
    <citation type="submission" date="2021-03" db="EMBL/GenBank/DDBJ databases">
        <title>Fibrella sp. HMF5036 genome sequencing and assembly.</title>
        <authorList>
            <person name="Kang H."/>
            <person name="Kim H."/>
            <person name="Bae S."/>
            <person name="Joh K."/>
        </authorList>
    </citation>
    <scope>NUCLEOTIDE SEQUENCE [LARGE SCALE GENOMIC DNA]</scope>
    <source>
        <strain evidence="1 2">HMF5036</strain>
    </source>
</reference>
<dbReference type="RefSeq" id="WP_207338431.1">
    <property type="nucleotide sequence ID" value="NZ_JAFMYU010000032.1"/>
</dbReference>
<sequence length="162" mass="17979">MQHLISTLTIALLTVSWANGQKLPTNTHFSHALETTALPDTIWQLWTDVPNWKLWDDGLKSAVLNGPFAIGSTGILLPDKGPKAHFKLTEVVPGVSYTFRTKLPLGALFVKRYLTSQSGRTTFTHEVWFTGLTKGLFGRALGRRYRAILPTAMTKIKTLAES</sequence>
<gene>
    <name evidence="1" type="ORF">J2I48_25880</name>
</gene>
<organism evidence="1 2">
    <name type="scientific">Fibrella aquatilis</name>
    <dbReference type="NCBI Taxonomy" id="2817059"/>
    <lineage>
        <taxon>Bacteria</taxon>
        <taxon>Pseudomonadati</taxon>
        <taxon>Bacteroidota</taxon>
        <taxon>Cytophagia</taxon>
        <taxon>Cytophagales</taxon>
        <taxon>Spirosomataceae</taxon>
        <taxon>Fibrella</taxon>
    </lineage>
</organism>
<protein>
    <submittedName>
        <fullName evidence="1">SRPBCC family protein</fullName>
    </submittedName>
</protein>
<proteinExistence type="predicted"/>
<dbReference type="EMBL" id="JAFMYU010000032">
    <property type="protein sequence ID" value="MBO0934466.1"/>
    <property type="molecule type" value="Genomic_DNA"/>
</dbReference>
<keyword evidence="2" id="KW-1185">Reference proteome</keyword>
<accession>A0A939K2V1</accession>
<dbReference type="AlphaFoldDB" id="A0A939K2V1"/>
<dbReference type="Pfam" id="PF10604">
    <property type="entry name" value="Polyketide_cyc2"/>
    <property type="match status" value="1"/>
</dbReference>
<evidence type="ECO:0000313" key="1">
    <source>
        <dbReference type="EMBL" id="MBO0934466.1"/>
    </source>
</evidence>
<comment type="caution">
    <text evidence="1">The sequence shown here is derived from an EMBL/GenBank/DDBJ whole genome shotgun (WGS) entry which is preliminary data.</text>
</comment>
<dbReference type="InterPro" id="IPR019587">
    <property type="entry name" value="Polyketide_cyclase/dehydratase"/>
</dbReference>
<dbReference type="Gene3D" id="3.30.530.20">
    <property type="match status" value="1"/>
</dbReference>
<evidence type="ECO:0000313" key="2">
    <source>
        <dbReference type="Proteomes" id="UP000664795"/>
    </source>
</evidence>